<dbReference type="PANTHER" id="PTHR42736:SF1">
    <property type="entry name" value="PROTEIN-GLUTAMINE GAMMA-GLUTAMYLTRANSFERASE"/>
    <property type="match status" value="1"/>
</dbReference>
<protein>
    <submittedName>
        <fullName evidence="4">Transglutaminase domain-containing protein</fullName>
    </submittedName>
</protein>
<feature type="region of interest" description="Disordered" evidence="1">
    <location>
        <begin position="50"/>
        <end position="70"/>
    </location>
</feature>
<dbReference type="Pfam" id="PF01841">
    <property type="entry name" value="Transglut_core"/>
    <property type="match status" value="1"/>
</dbReference>
<feature type="domain" description="Transglutaminase-like" evidence="3">
    <location>
        <begin position="580"/>
        <end position="667"/>
    </location>
</feature>
<feature type="transmembrane region" description="Helical" evidence="2">
    <location>
        <begin position="276"/>
        <end position="298"/>
    </location>
</feature>
<dbReference type="OrthoDB" id="3651060at2"/>
<feature type="transmembrane region" description="Helical" evidence="2">
    <location>
        <begin position="744"/>
        <end position="763"/>
    </location>
</feature>
<dbReference type="SUPFAM" id="SSF54001">
    <property type="entry name" value="Cysteine proteinases"/>
    <property type="match status" value="1"/>
</dbReference>
<dbReference type="PANTHER" id="PTHR42736">
    <property type="entry name" value="PROTEIN-GLUTAMINE GAMMA-GLUTAMYLTRANSFERASE"/>
    <property type="match status" value="1"/>
</dbReference>
<evidence type="ECO:0000259" key="3">
    <source>
        <dbReference type="SMART" id="SM00460"/>
    </source>
</evidence>
<evidence type="ECO:0000256" key="2">
    <source>
        <dbReference type="SAM" id="Phobius"/>
    </source>
</evidence>
<feature type="transmembrane region" description="Helical" evidence="2">
    <location>
        <begin position="158"/>
        <end position="182"/>
    </location>
</feature>
<feature type="compositionally biased region" description="Low complexity" evidence="1">
    <location>
        <begin position="712"/>
        <end position="722"/>
    </location>
</feature>
<feature type="compositionally biased region" description="Basic residues" evidence="1">
    <location>
        <begin position="929"/>
        <end position="963"/>
    </location>
</feature>
<accession>A0A7K3THL2</accession>
<dbReference type="InterPro" id="IPR038765">
    <property type="entry name" value="Papain-like_cys_pep_sf"/>
</dbReference>
<comment type="caution">
    <text evidence="4">The sequence shown here is derived from an EMBL/GenBank/DDBJ whole genome shotgun (WGS) entry which is preliminary data.</text>
</comment>
<dbReference type="Proteomes" id="UP000469763">
    <property type="component" value="Unassembled WGS sequence"/>
</dbReference>
<feature type="transmembrane region" description="Helical" evidence="2">
    <location>
        <begin position="132"/>
        <end position="151"/>
    </location>
</feature>
<name>A0A7K3THL2_9BIFI</name>
<dbReference type="EMBL" id="WHZY01000007">
    <property type="protein sequence ID" value="NEG78542.1"/>
    <property type="molecule type" value="Genomic_DNA"/>
</dbReference>
<dbReference type="InterPro" id="IPR002931">
    <property type="entry name" value="Transglutaminase-like"/>
</dbReference>
<feature type="transmembrane region" description="Helical" evidence="2">
    <location>
        <begin position="310"/>
        <end position="328"/>
    </location>
</feature>
<organism evidence="4 5">
    <name type="scientific">Bifidobacterium avesanii</name>
    <dbReference type="NCBI Taxonomy" id="1798157"/>
    <lineage>
        <taxon>Bacteria</taxon>
        <taxon>Bacillati</taxon>
        <taxon>Actinomycetota</taxon>
        <taxon>Actinomycetes</taxon>
        <taxon>Bifidobacteriales</taxon>
        <taxon>Bifidobacteriaceae</taxon>
        <taxon>Bifidobacterium</taxon>
    </lineage>
</organism>
<dbReference type="AlphaFoldDB" id="A0A7K3THL2"/>
<feature type="compositionally biased region" description="Basic residues" evidence="1">
    <location>
        <begin position="897"/>
        <end position="911"/>
    </location>
</feature>
<keyword evidence="2" id="KW-0812">Transmembrane</keyword>
<feature type="transmembrane region" description="Helical" evidence="2">
    <location>
        <begin position="216"/>
        <end position="241"/>
    </location>
</feature>
<proteinExistence type="predicted"/>
<keyword evidence="2" id="KW-1133">Transmembrane helix</keyword>
<feature type="region of interest" description="Disordered" evidence="1">
    <location>
        <begin position="873"/>
        <end position="973"/>
    </location>
</feature>
<sequence>MALIPLLDHRLAGHGRAASTVFAAAAATMAAPAVRDVSCETGRCLRFGARRHGDDGGDGRRARGSADGVGGAAMTGDANISGPIRLLQDRPGSVISQPSTGAKIAASTAMPAAILALTLTAVSPLIPVYGSPGVWLLGALPAAALGCVIAAGLRAHGILQILALMAAQFAVGPAVAALPGLVCAHGDVTAMSAALREGWHGVFGAFKLLVVLQPPVGATAGSLMAVWTLGLFAAFGGTFAASAIPAGRVLPRGLGMIVPQTLAHGCAALMGTHDGWHAAAVGAVFAVVFLSTIGVAGAHAAVRHFRLPGAAAMMAVAMAIALAVAPAVPQRRLTLRDRYSPPAVAQPMGSPLSGMRGLLRRHRDDPLVTVTGLPSGTPVRLAVMDDFDGVVWNLSSGDFRRSGGVIATDDSAGNTDNAGNTGDAGANSAAAGTPFTATFTVHGALGDHWLPVSGAARRVVFADPSHASALYANDDGTLMLTDELCEGLAYTVGGVVPRRPGAAELERAEAGAIAQPAARDAPESAGRFARAIAGGASGAGAAAEALASSLRRTGWFSHGLDDDYPSPPGHGSHRIQMLLAGDAMVGDGEQYASAMALMARELGLPSRVVLGFRDGTTDSDATGGDATGGNADAEADGTTVTFTGNDVTAWTEVNLDGYGWVAFDPTPPESKTPDDTQQLAPPDPRTLVRQPPVPLTDPLREETRPNGQSAVTGDDAAPPGDATPPWLASAGRIAAVVTLVGSPVWALAAGTGLILVIKALLLARARRHGTPRRRIHAGWRAICSLAAHCGTRVPWHGTAPAQAQAIADALRIDARGLTALARQADHAAFSGERVSDRTARRYWRAVDRSRHAMLRSLPRTKRWRAQLAIVPGRRPVKSGKERTANAKGRPTGARCVHVGHARRAPANRPRHQTLSARRPLAWERSIRRSDRRSRRRGRSYPSRRHRRRRRCPNRRRSRSRGPRRPAWSGHPGR</sequence>
<dbReference type="Gene3D" id="3.10.620.30">
    <property type="match status" value="1"/>
</dbReference>
<dbReference type="SMART" id="SM00460">
    <property type="entry name" value="TGc"/>
    <property type="match status" value="1"/>
</dbReference>
<feature type="region of interest" description="Disordered" evidence="1">
    <location>
        <begin position="619"/>
        <end position="638"/>
    </location>
</feature>
<keyword evidence="5" id="KW-1185">Reference proteome</keyword>
<feature type="compositionally biased region" description="Basic and acidic residues" evidence="1">
    <location>
        <begin position="51"/>
        <end position="61"/>
    </location>
</feature>
<gene>
    <name evidence="4" type="ORF">GFD22_06085</name>
</gene>
<evidence type="ECO:0000256" key="1">
    <source>
        <dbReference type="SAM" id="MobiDB-lite"/>
    </source>
</evidence>
<keyword evidence="2" id="KW-0472">Membrane</keyword>
<dbReference type="InterPro" id="IPR052901">
    <property type="entry name" value="Bact_TGase-like"/>
</dbReference>
<evidence type="ECO:0000313" key="5">
    <source>
        <dbReference type="Proteomes" id="UP000469763"/>
    </source>
</evidence>
<evidence type="ECO:0000313" key="4">
    <source>
        <dbReference type="EMBL" id="NEG78542.1"/>
    </source>
</evidence>
<reference evidence="4 5" key="1">
    <citation type="submission" date="2019-10" db="EMBL/GenBank/DDBJ databases">
        <title>Bifidobacterium from non-human primates.</title>
        <authorList>
            <person name="Modesto M."/>
        </authorList>
    </citation>
    <scope>NUCLEOTIDE SEQUENCE [LARGE SCALE GENOMIC DNA]</scope>
    <source>
        <strain evidence="4 5">TREC</strain>
    </source>
</reference>
<feature type="transmembrane region" description="Helical" evidence="2">
    <location>
        <begin position="104"/>
        <end position="126"/>
    </location>
</feature>
<feature type="region of interest" description="Disordered" evidence="1">
    <location>
        <begin position="660"/>
        <end position="722"/>
    </location>
</feature>